<dbReference type="SUPFAM" id="SSF88802">
    <property type="entry name" value="Pre-PUA domain"/>
    <property type="match status" value="1"/>
</dbReference>
<dbReference type="OrthoDB" id="6871at2157"/>
<evidence type="ECO:0000256" key="2">
    <source>
        <dbReference type="ARBA" id="ARBA00022676"/>
    </source>
</evidence>
<dbReference type="InterPro" id="IPR002478">
    <property type="entry name" value="PUA"/>
</dbReference>
<dbReference type="STRING" id="529709.PYCH_06100"/>
<dbReference type="GO" id="GO:0005737">
    <property type="term" value="C:cytoplasm"/>
    <property type="evidence" value="ECO:0007669"/>
    <property type="project" value="TreeGrafter"/>
</dbReference>
<dbReference type="eggNOG" id="arCOG00989">
    <property type="taxonomic scope" value="Archaea"/>
</dbReference>
<dbReference type="SUPFAM" id="SSF88697">
    <property type="entry name" value="PUA domain-like"/>
    <property type="match status" value="1"/>
</dbReference>
<comment type="catalytic activity">
    <reaction evidence="7">
        <text>guanosine(15) in tRNA + 7-cyano-7-carbaguanine = 7-cyano-7-carbaguanosine(15) in tRNA + guanine</text>
        <dbReference type="Rhea" id="RHEA:43164"/>
        <dbReference type="Rhea" id="RHEA-COMP:10371"/>
        <dbReference type="Rhea" id="RHEA-COMP:10372"/>
        <dbReference type="ChEBI" id="CHEBI:16235"/>
        <dbReference type="ChEBI" id="CHEBI:45075"/>
        <dbReference type="ChEBI" id="CHEBI:74269"/>
        <dbReference type="ChEBI" id="CHEBI:82850"/>
        <dbReference type="EC" id="2.4.2.48"/>
    </reaction>
</comment>
<evidence type="ECO:0000256" key="1">
    <source>
        <dbReference type="ARBA" id="ARBA00005030"/>
    </source>
</evidence>
<accession>F8AI71</accession>
<sequence>MFRFEIKARDAAGRIGRLEVNGKRIETPAIMPVVNPKQLIVTPRELEEMGFGIIITNSYIIYKTPELRERALKEGIHRLLDYNGIIEVDSGSFQLMRYGGVEVTNREIIEFQHKIGVDIGTFLDIPTPPDVPREKAEEDLKITLERAREAEEMKEIPMNATVQGSTYLNLRTLAARRLSEMNFEIHPIGAVVPLMESYRFRELVDVVIAAKLGLRPDRPVHLFGAGHPMIFALAVAMGVDLFDSASYALYAKDDRYLTPEGTKHLNELEYFPCSCPVCSRYTPQELREMPKEERMRLLAIHNLWMLREELNRVKQAIREGELWKLVDERARAHPKLYAAYKRLLDYYKFLEENEPITKKSALFKVSEETLRWPIVRRARERAERVKEIFPETLRHPIFGEIPKYLSLSYPFAQSEAEEDFTIERPSRMDAKKYVMAIAEYQFGPGAGEAFKDAFVELSKKTGMPRQVKAKGVHLATVRADDGLLTLGIEGARRLHTVLPYPRMRVVVSEEAEPFVREGRDVFAKFVLFADPNIRPYDEVLVVNERDELLATGQALLNGREMVVFTTGRAVRVRRGIAQRTQHS</sequence>
<evidence type="ECO:0000256" key="6">
    <source>
        <dbReference type="ARBA" id="ARBA00022833"/>
    </source>
</evidence>
<dbReference type="AlphaFoldDB" id="F8AI71"/>
<dbReference type="Gene3D" id="3.10.450.90">
    <property type="entry name" value="ArcTGT, C2 domain"/>
    <property type="match status" value="1"/>
</dbReference>
<evidence type="ECO:0000256" key="4">
    <source>
        <dbReference type="ARBA" id="ARBA00022694"/>
    </source>
</evidence>
<name>F8AI71_PYRYC</name>
<dbReference type="GO" id="GO:0003723">
    <property type="term" value="F:RNA binding"/>
    <property type="evidence" value="ECO:0007669"/>
    <property type="project" value="InterPro"/>
</dbReference>
<dbReference type="InterPro" id="IPR036511">
    <property type="entry name" value="TGT-like_sf"/>
</dbReference>
<feature type="binding site" evidence="7">
    <location>
        <position position="273"/>
    </location>
    <ligand>
        <name>Zn(2+)</name>
        <dbReference type="ChEBI" id="CHEBI:29105"/>
    </ligand>
</feature>
<dbReference type="RefSeq" id="WP_013905355.1">
    <property type="nucleotide sequence ID" value="NC_015680.1"/>
</dbReference>
<evidence type="ECO:0000313" key="9">
    <source>
        <dbReference type="EMBL" id="AEH24298.1"/>
    </source>
</evidence>
<organism evidence="9 10">
    <name type="scientific">Pyrococcus yayanosii (strain CH1 / JCM 16557)</name>
    <dbReference type="NCBI Taxonomy" id="529709"/>
    <lineage>
        <taxon>Archaea</taxon>
        <taxon>Methanobacteriati</taxon>
        <taxon>Methanobacteriota</taxon>
        <taxon>Thermococci</taxon>
        <taxon>Thermococcales</taxon>
        <taxon>Thermococcaceae</taxon>
        <taxon>Pyrococcus</taxon>
    </lineage>
</organism>
<dbReference type="Pfam" id="PF01702">
    <property type="entry name" value="TGT"/>
    <property type="match status" value="1"/>
</dbReference>
<keyword evidence="4 7" id="KW-0819">tRNA processing</keyword>
<gene>
    <name evidence="7" type="primary">tgtA</name>
    <name evidence="9" type="ordered locus">PYCH_06100</name>
</gene>
<dbReference type="InterPro" id="IPR004521">
    <property type="entry name" value="Uncharacterised_CHP00451"/>
</dbReference>
<keyword evidence="6 7" id="KW-0862">Zinc</keyword>
<dbReference type="EC" id="2.4.2.48" evidence="7"/>
<feature type="active site" description="Nucleophile" evidence="7">
    <location>
        <position position="89"/>
    </location>
</feature>
<dbReference type="InterPro" id="IPR038370">
    <property type="entry name" value="ArcTGT_C1_sf"/>
</dbReference>
<dbReference type="EMBL" id="CP002779">
    <property type="protein sequence ID" value="AEH24298.1"/>
    <property type="molecule type" value="Genomic_DNA"/>
</dbReference>
<dbReference type="Gene3D" id="3.90.1020.10">
    <property type="entry name" value="ArcTGT, C1 domain"/>
    <property type="match status" value="1"/>
</dbReference>
<dbReference type="GO" id="GO:0008270">
    <property type="term" value="F:zinc ion binding"/>
    <property type="evidence" value="ECO:0007669"/>
    <property type="project" value="UniProtKB-UniRule"/>
</dbReference>
<dbReference type="eggNOG" id="arCOG00991">
    <property type="taxonomic scope" value="Archaea"/>
</dbReference>
<dbReference type="HAMAP" id="MF_01634">
    <property type="entry name" value="TgtA_arch"/>
    <property type="match status" value="1"/>
</dbReference>
<dbReference type="PANTHER" id="PTHR46499">
    <property type="entry name" value="QUEUINE TRNA-RIBOSYLTRANSFERASE"/>
    <property type="match status" value="1"/>
</dbReference>
<dbReference type="Pfam" id="PF14810">
    <property type="entry name" value="TGT_C2"/>
    <property type="match status" value="1"/>
</dbReference>
<evidence type="ECO:0000256" key="7">
    <source>
        <dbReference type="HAMAP-Rule" id="MF_01634"/>
    </source>
</evidence>
<evidence type="ECO:0000259" key="8">
    <source>
        <dbReference type="SMART" id="SM00359"/>
    </source>
</evidence>
<dbReference type="Pfam" id="PF01472">
    <property type="entry name" value="PUA"/>
    <property type="match status" value="1"/>
</dbReference>
<comment type="pathway">
    <text evidence="1 7">tRNA modification; archaeosine-tRNA biosynthesis.</text>
</comment>
<proteinExistence type="inferred from homology"/>
<dbReference type="CDD" id="cd21149">
    <property type="entry name" value="PUA_archaeosine_TGT"/>
    <property type="match status" value="1"/>
</dbReference>
<dbReference type="InterPro" id="IPR015947">
    <property type="entry name" value="PUA-like_sf"/>
</dbReference>
<dbReference type="NCBIfam" id="TIGR00432">
    <property type="entry name" value="arcsn_tRNA_tgt"/>
    <property type="match status" value="1"/>
</dbReference>
<feature type="binding site" evidence="7">
    <location>
        <position position="275"/>
    </location>
    <ligand>
        <name>Zn(2+)</name>
        <dbReference type="ChEBI" id="CHEBI:29105"/>
    </ligand>
</feature>
<dbReference type="InterPro" id="IPR038250">
    <property type="entry name" value="TGT_C2_sf"/>
</dbReference>
<feature type="domain" description="PUA" evidence="8">
    <location>
        <begin position="503"/>
        <end position="577"/>
    </location>
</feature>
<reference evidence="9 10" key="1">
    <citation type="journal article" date="2011" name="J. Bacteriol.">
        <title>Complete genome sequence of the obligate piezophilic hyperthermophilic archaeon Pyrococcus yayanosii CH1.</title>
        <authorList>
            <person name="Jun X."/>
            <person name="Lupeng L."/>
            <person name="Minjuan X."/>
            <person name="Oger P."/>
            <person name="Fengping W."/>
            <person name="Jebbar M."/>
            <person name="Xiang X."/>
        </authorList>
    </citation>
    <scope>NUCLEOTIDE SEQUENCE [LARGE SCALE GENOMIC DNA]</scope>
    <source>
        <strain evidence="10">CH1 / JCM 16557</strain>
    </source>
</reference>
<dbReference type="InterPro" id="IPR032729">
    <property type="entry name" value="TGT_C1"/>
</dbReference>
<dbReference type="KEGG" id="pya:PYCH_06100"/>
<dbReference type="SMART" id="SM00359">
    <property type="entry name" value="PUA"/>
    <property type="match status" value="1"/>
</dbReference>
<dbReference type="InterPro" id="IPR036974">
    <property type="entry name" value="PUA_sf"/>
</dbReference>
<dbReference type="UniPathway" id="UPA00393"/>
<feature type="binding site" evidence="7">
    <location>
        <position position="278"/>
    </location>
    <ligand>
        <name>Zn(2+)</name>
        <dbReference type="ChEBI" id="CHEBI:29105"/>
    </ligand>
</feature>
<keyword evidence="3 7" id="KW-0808">Transferase</keyword>
<dbReference type="Pfam" id="PF14809">
    <property type="entry name" value="TGT_C1"/>
    <property type="match status" value="1"/>
</dbReference>
<comment type="cofactor">
    <cofactor evidence="7">
        <name>Zn(2+)</name>
        <dbReference type="ChEBI" id="CHEBI:29105"/>
    </cofactor>
    <text evidence="7">Binds 1 zinc ion per subunit.</text>
</comment>
<protein>
    <recommendedName>
        <fullName evidence="7">tRNA-guanine(15) transglycosylase</fullName>
        <ecNumber evidence="7">2.4.2.48</ecNumber>
    </recommendedName>
    <alternativeName>
        <fullName evidence="7">7-cyano-7-deazaguanine tRNA-ribosyltransferase</fullName>
    </alternativeName>
    <alternativeName>
        <fullName evidence="7">Archaeal tRNA-guanine transglycosylase</fullName>
    </alternativeName>
</protein>
<evidence type="ECO:0000256" key="3">
    <source>
        <dbReference type="ARBA" id="ARBA00022679"/>
    </source>
</evidence>
<dbReference type="GeneID" id="10837186"/>
<dbReference type="PANTHER" id="PTHR46499:SF1">
    <property type="entry name" value="QUEUINE TRNA-RIBOSYLTRANSFERASE"/>
    <property type="match status" value="1"/>
</dbReference>
<keyword evidence="5 7" id="KW-0479">Metal-binding</keyword>
<dbReference type="NCBIfam" id="TIGR00449">
    <property type="entry name" value="tgt_general"/>
    <property type="match status" value="1"/>
</dbReference>
<dbReference type="InterPro" id="IPR050076">
    <property type="entry name" value="ArchSynthase1/Queuine_TRR"/>
</dbReference>
<dbReference type="Proteomes" id="UP000008386">
    <property type="component" value="Chromosome"/>
</dbReference>
<dbReference type="InterPro" id="IPR002616">
    <property type="entry name" value="tRNA_ribo_trans-like"/>
</dbReference>
<dbReference type="GO" id="GO:0016763">
    <property type="term" value="F:pentosyltransferase activity"/>
    <property type="evidence" value="ECO:0007669"/>
    <property type="project" value="UniProtKB-UniRule"/>
</dbReference>
<feature type="binding site" evidence="7">
    <location>
        <position position="124"/>
    </location>
    <ligand>
        <name>substrate</name>
    </ligand>
</feature>
<dbReference type="GO" id="GO:0002099">
    <property type="term" value="P:tRNA wobble guanine modification"/>
    <property type="evidence" value="ECO:0007669"/>
    <property type="project" value="TreeGrafter"/>
</dbReference>
<evidence type="ECO:0000313" key="10">
    <source>
        <dbReference type="Proteomes" id="UP000008386"/>
    </source>
</evidence>
<dbReference type="InterPro" id="IPR029402">
    <property type="entry name" value="TGT_C2"/>
</dbReference>
<comment type="function">
    <text evidence="7">Exchanges the guanine residue with 7-cyano-7-deazaguanine (preQ0) at position 15 in the dihydrouridine loop (D-loop) of archaeal tRNAs.</text>
</comment>
<keyword evidence="2 7" id="KW-0328">Glycosyltransferase</keyword>
<dbReference type="PROSITE" id="PS50890">
    <property type="entry name" value="PUA"/>
    <property type="match status" value="1"/>
</dbReference>
<dbReference type="Gene3D" id="2.30.130.10">
    <property type="entry name" value="PUA domain"/>
    <property type="match status" value="1"/>
</dbReference>
<dbReference type="NCBIfam" id="TIGR00451">
    <property type="entry name" value="unchar_dom_2"/>
    <property type="match status" value="1"/>
</dbReference>
<comment type="similarity">
    <text evidence="7">Belongs to the archaeosine tRNA-ribosyltransferase family.</text>
</comment>
<dbReference type="HOGENOM" id="CLU_030083_0_0_2"/>
<dbReference type="Gene3D" id="3.20.20.105">
    <property type="entry name" value="Queuine tRNA-ribosyltransferase-like"/>
    <property type="match status" value="1"/>
</dbReference>
<evidence type="ECO:0000256" key="5">
    <source>
        <dbReference type="ARBA" id="ARBA00022723"/>
    </source>
</evidence>
<dbReference type="SUPFAM" id="SSF51713">
    <property type="entry name" value="tRNA-guanine transglycosylase"/>
    <property type="match status" value="1"/>
</dbReference>
<dbReference type="InterPro" id="IPR004804">
    <property type="entry name" value="TgtA"/>
</dbReference>
<feature type="binding site" evidence="7">
    <location>
        <position position="190"/>
    </location>
    <ligand>
        <name>substrate</name>
    </ligand>
</feature>
<keyword evidence="10" id="KW-1185">Reference proteome</keyword>